<reference evidence="1 2" key="1">
    <citation type="journal article" date="2020" name="Nat. Food">
        <title>A phased Vanilla planifolia genome enables genetic improvement of flavour and production.</title>
        <authorList>
            <person name="Hasing T."/>
            <person name="Tang H."/>
            <person name="Brym M."/>
            <person name="Khazi F."/>
            <person name="Huang T."/>
            <person name="Chambers A.H."/>
        </authorList>
    </citation>
    <scope>NUCLEOTIDE SEQUENCE [LARGE SCALE GENOMIC DNA]</scope>
    <source>
        <tissue evidence="1">Leaf</tissue>
    </source>
</reference>
<dbReference type="EMBL" id="JADCNM010000007">
    <property type="protein sequence ID" value="KAG0475198.1"/>
    <property type="molecule type" value="Genomic_DNA"/>
</dbReference>
<organism evidence="1 2">
    <name type="scientific">Vanilla planifolia</name>
    <name type="common">Vanilla</name>
    <dbReference type="NCBI Taxonomy" id="51239"/>
    <lineage>
        <taxon>Eukaryota</taxon>
        <taxon>Viridiplantae</taxon>
        <taxon>Streptophyta</taxon>
        <taxon>Embryophyta</taxon>
        <taxon>Tracheophyta</taxon>
        <taxon>Spermatophyta</taxon>
        <taxon>Magnoliopsida</taxon>
        <taxon>Liliopsida</taxon>
        <taxon>Asparagales</taxon>
        <taxon>Orchidaceae</taxon>
        <taxon>Vanilloideae</taxon>
        <taxon>Vanilleae</taxon>
        <taxon>Vanilla</taxon>
    </lineage>
</organism>
<dbReference type="AlphaFoldDB" id="A0A835QP54"/>
<gene>
    <name evidence="1" type="ORF">HPP92_014884</name>
</gene>
<sequence length="126" mass="13904">MPEDLPSLIFQCCLLLKNCRPGLHMIIFGLSGISARSAKRHLLTTSLEPCSWCEEALAGDSVIFIRDETTASFGSQESQQTALNMSSSVYQVIVCILGFLQLLLMLQQTIALYCLLQPGVNNSFLF</sequence>
<comment type="caution">
    <text evidence="1">The sequence shown here is derived from an EMBL/GenBank/DDBJ whole genome shotgun (WGS) entry which is preliminary data.</text>
</comment>
<name>A0A835QP54_VANPL</name>
<protein>
    <submittedName>
        <fullName evidence="1">Uncharacterized protein</fullName>
    </submittedName>
</protein>
<proteinExistence type="predicted"/>
<accession>A0A835QP54</accession>
<dbReference type="Proteomes" id="UP000639772">
    <property type="component" value="Chromosome 7"/>
</dbReference>
<evidence type="ECO:0000313" key="1">
    <source>
        <dbReference type="EMBL" id="KAG0475198.1"/>
    </source>
</evidence>
<evidence type="ECO:0000313" key="2">
    <source>
        <dbReference type="Proteomes" id="UP000639772"/>
    </source>
</evidence>